<keyword evidence="6" id="KW-1185">Reference proteome</keyword>
<feature type="region of interest" description="Disordered" evidence="3">
    <location>
        <begin position="1"/>
        <end position="48"/>
    </location>
</feature>
<dbReference type="Proteomes" id="UP000728032">
    <property type="component" value="Unassembled WGS sequence"/>
</dbReference>
<reference evidence="5" key="1">
    <citation type="submission" date="2020-11" db="EMBL/GenBank/DDBJ databases">
        <authorList>
            <person name="Tran Van P."/>
        </authorList>
    </citation>
    <scope>NUCLEOTIDE SEQUENCE</scope>
</reference>
<dbReference type="AlphaFoldDB" id="A0A7R9LPE3"/>
<feature type="compositionally biased region" description="Basic and acidic residues" evidence="3">
    <location>
        <begin position="250"/>
        <end position="268"/>
    </location>
</feature>
<name>A0A7R9LPE3_9ACAR</name>
<sequence length="345" mass="38258">MADTNRHQYNDNQALRSGRGFGPSGGGNRNFGGNDFKNFGGGGGGGGGGRDPPFTVFIGNLPRNVIQGDIDEIFKKLKMRSVRLVRDKETDQFKGYCYVEFEDEESLRMALEFDGADFNGHILRINIAENRRNDKGGGRGGRGGFDQRGGMNRDRGQRPPNNRGFGNDRPPQNRFGGGDRPRTGSGSDNFNRNDRNYERNDRFDGGRDGGGGGRSGYDRPSDRDRGGFRSGDRGGDRRNFGGRYGGNFGGRDRDRRPPPFNPEEFKELTEEEAANRPRLNLKPRSVGAPLNDLAETKTRDSIFGGAKPRDERQYEERRRKESESKDSSDGKVSDDGLDVTKADVN</sequence>
<keyword evidence="1 2" id="KW-0694">RNA-binding</keyword>
<dbReference type="InterPro" id="IPR000504">
    <property type="entry name" value="RRM_dom"/>
</dbReference>
<dbReference type="EMBL" id="OC916845">
    <property type="protein sequence ID" value="CAD7645430.1"/>
    <property type="molecule type" value="Genomic_DNA"/>
</dbReference>
<evidence type="ECO:0000313" key="6">
    <source>
        <dbReference type="Proteomes" id="UP000728032"/>
    </source>
</evidence>
<dbReference type="PANTHER" id="PTHR23236">
    <property type="entry name" value="EUKARYOTIC TRANSLATION INITIATION FACTOR 4B/4H"/>
    <property type="match status" value="1"/>
</dbReference>
<proteinExistence type="predicted"/>
<feature type="compositionally biased region" description="Basic and acidic residues" evidence="3">
    <location>
        <begin position="216"/>
        <end position="239"/>
    </location>
</feature>
<dbReference type="EMBL" id="CAJPVJ010002020">
    <property type="protein sequence ID" value="CAG2165661.1"/>
    <property type="molecule type" value="Genomic_DNA"/>
</dbReference>
<dbReference type="PANTHER" id="PTHR23236:SF11">
    <property type="entry name" value="EUKARYOTIC TRANSLATION INITIATION FACTOR 4H"/>
    <property type="match status" value="1"/>
</dbReference>
<feature type="compositionally biased region" description="Gly residues" evidence="3">
    <location>
        <begin position="19"/>
        <end position="30"/>
    </location>
</feature>
<dbReference type="InterPro" id="IPR012677">
    <property type="entry name" value="Nucleotide-bd_a/b_plait_sf"/>
</dbReference>
<feature type="compositionally biased region" description="Gly residues" evidence="3">
    <location>
        <begin position="138"/>
        <end position="147"/>
    </location>
</feature>
<dbReference type="GO" id="GO:0003723">
    <property type="term" value="F:RNA binding"/>
    <property type="evidence" value="ECO:0007669"/>
    <property type="project" value="UniProtKB-UniRule"/>
</dbReference>
<feature type="region of interest" description="Disordered" evidence="3">
    <location>
        <begin position="131"/>
        <end position="345"/>
    </location>
</feature>
<gene>
    <name evidence="5" type="ORF">ONB1V03_LOCUS5200</name>
</gene>
<evidence type="ECO:0000256" key="3">
    <source>
        <dbReference type="SAM" id="MobiDB-lite"/>
    </source>
</evidence>
<feature type="domain" description="RRM" evidence="4">
    <location>
        <begin position="54"/>
        <end position="130"/>
    </location>
</feature>
<protein>
    <recommendedName>
        <fullName evidence="4">RRM domain-containing protein</fullName>
    </recommendedName>
</protein>
<dbReference type="OrthoDB" id="48651at2759"/>
<dbReference type="PROSITE" id="PS50102">
    <property type="entry name" value="RRM"/>
    <property type="match status" value="1"/>
</dbReference>
<evidence type="ECO:0000256" key="2">
    <source>
        <dbReference type="PROSITE-ProRule" id="PRU00176"/>
    </source>
</evidence>
<feature type="compositionally biased region" description="Gly residues" evidence="3">
    <location>
        <begin position="39"/>
        <end position="48"/>
    </location>
</feature>
<feature type="compositionally biased region" description="Basic and acidic residues" evidence="3">
    <location>
        <begin position="307"/>
        <end position="345"/>
    </location>
</feature>
<feature type="compositionally biased region" description="Basic and acidic residues" evidence="3">
    <location>
        <begin position="191"/>
        <end position="207"/>
    </location>
</feature>
<dbReference type="Pfam" id="PF00076">
    <property type="entry name" value="RRM_1"/>
    <property type="match status" value="1"/>
</dbReference>
<accession>A0A7R9LPE3</accession>
<evidence type="ECO:0000256" key="1">
    <source>
        <dbReference type="ARBA" id="ARBA00022884"/>
    </source>
</evidence>
<evidence type="ECO:0000259" key="4">
    <source>
        <dbReference type="PROSITE" id="PS50102"/>
    </source>
</evidence>
<dbReference type="SUPFAM" id="SSF54928">
    <property type="entry name" value="RNA-binding domain, RBD"/>
    <property type="match status" value="1"/>
</dbReference>
<dbReference type="SMART" id="SM00360">
    <property type="entry name" value="RRM"/>
    <property type="match status" value="1"/>
</dbReference>
<dbReference type="InterPro" id="IPR035979">
    <property type="entry name" value="RBD_domain_sf"/>
</dbReference>
<dbReference type="Gene3D" id="3.30.70.330">
    <property type="match status" value="1"/>
</dbReference>
<organism evidence="5">
    <name type="scientific">Oppiella nova</name>
    <dbReference type="NCBI Taxonomy" id="334625"/>
    <lineage>
        <taxon>Eukaryota</taxon>
        <taxon>Metazoa</taxon>
        <taxon>Ecdysozoa</taxon>
        <taxon>Arthropoda</taxon>
        <taxon>Chelicerata</taxon>
        <taxon>Arachnida</taxon>
        <taxon>Acari</taxon>
        <taxon>Acariformes</taxon>
        <taxon>Sarcoptiformes</taxon>
        <taxon>Oribatida</taxon>
        <taxon>Brachypylina</taxon>
        <taxon>Oppioidea</taxon>
        <taxon>Oppiidae</taxon>
        <taxon>Oppiella</taxon>
    </lineage>
</organism>
<evidence type="ECO:0000313" key="5">
    <source>
        <dbReference type="EMBL" id="CAD7645430.1"/>
    </source>
</evidence>